<organism evidence="1 2">
    <name type="scientific">Ruminiclostridium cellulolyticum (strain ATCC 35319 / DSM 5812 / JCM 6584 / H10)</name>
    <name type="common">Clostridium cellulolyticum</name>
    <dbReference type="NCBI Taxonomy" id="394503"/>
    <lineage>
        <taxon>Bacteria</taxon>
        <taxon>Bacillati</taxon>
        <taxon>Bacillota</taxon>
        <taxon>Clostridia</taxon>
        <taxon>Eubacteriales</taxon>
        <taxon>Oscillospiraceae</taxon>
        <taxon>Ruminiclostridium</taxon>
    </lineage>
</organism>
<gene>
    <name evidence="1" type="ordered locus">Ccel_3010</name>
</gene>
<dbReference type="KEGG" id="cce:Ccel_3010"/>
<protein>
    <recommendedName>
        <fullName evidence="3">CarD-like/TRCF RNAP-interacting domain-containing protein</fullName>
    </recommendedName>
</protein>
<dbReference type="OrthoDB" id="9786074at2"/>
<dbReference type="RefSeq" id="WP_015926363.1">
    <property type="nucleotide sequence ID" value="NC_011898.1"/>
</dbReference>
<keyword evidence="2" id="KW-1185">Reference proteome</keyword>
<dbReference type="HOGENOM" id="CLU_144031_0_0_9"/>
<dbReference type="Gene3D" id="1.20.58.1290">
    <property type="entry name" value="CarD-like, C-terminal domain"/>
    <property type="match status" value="1"/>
</dbReference>
<dbReference type="STRING" id="394503.Ccel_3010"/>
<evidence type="ECO:0008006" key="3">
    <source>
        <dbReference type="Google" id="ProtNLM"/>
    </source>
</evidence>
<evidence type="ECO:0000313" key="2">
    <source>
        <dbReference type="Proteomes" id="UP000001349"/>
    </source>
</evidence>
<dbReference type="AlphaFoldDB" id="B8I8X2"/>
<dbReference type="eggNOG" id="COG1329">
    <property type="taxonomic scope" value="Bacteria"/>
</dbReference>
<dbReference type="EMBL" id="CP001348">
    <property type="protein sequence ID" value="ACL77304.1"/>
    <property type="molecule type" value="Genomic_DNA"/>
</dbReference>
<name>B8I8X2_RUMCH</name>
<sequence>MFNTGEYVICSQGGVWKVMDIVEDKYHLQKHESGDRIIVPTTESGEIVRGISSKEKILDVINRVDFITTIKAPNDKIRKELYEDALKEFDEVGWIKIIKSSYLRKQDGRLMQGETEYAEMAKSYLHGEISVVMGIPVNKVEGYISTAVSNDKWQLSDIQFKF</sequence>
<proteinExistence type="predicted"/>
<dbReference type="InterPro" id="IPR042215">
    <property type="entry name" value="CarD-like_C"/>
</dbReference>
<reference evidence="1 2" key="1">
    <citation type="submission" date="2009-01" db="EMBL/GenBank/DDBJ databases">
        <title>Complete sequence of Clostridium cellulolyticum H10.</title>
        <authorList>
            <consortium name="US DOE Joint Genome Institute"/>
            <person name="Lucas S."/>
            <person name="Copeland A."/>
            <person name="Lapidus A."/>
            <person name="Glavina del Rio T."/>
            <person name="Dalin E."/>
            <person name="Tice H."/>
            <person name="Bruce D."/>
            <person name="Goodwin L."/>
            <person name="Pitluck S."/>
            <person name="Chertkov O."/>
            <person name="Saunders E."/>
            <person name="Brettin T."/>
            <person name="Detter J.C."/>
            <person name="Han C."/>
            <person name="Larimer F."/>
            <person name="Land M."/>
            <person name="Hauser L."/>
            <person name="Kyrpides N."/>
            <person name="Ivanova N."/>
            <person name="Zhou J."/>
            <person name="Richardson P."/>
        </authorList>
    </citation>
    <scope>NUCLEOTIDE SEQUENCE [LARGE SCALE GENOMIC DNA]</scope>
    <source>
        <strain evidence="2">ATCC 35319 / DSM 5812 / JCM 6584 / H10</strain>
    </source>
</reference>
<dbReference type="Proteomes" id="UP000001349">
    <property type="component" value="Chromosome"/>
</dbReference>
<evidence type="ECO:0000313" key="1">
    <source>
        <dbReference type="EMBL" id="ACL77304.1"/>
    </source>
</evidence>
<accession>B8I8X2</accession>